<dbReference type="Gene3D" id="3.40.30.10">
    <property type="entry name" value="Glutaredoxin"/>
    <property type="match status" value="1"/>
</dbReference>
<keyword evidence="1" id="KW-0812">Transmembrane</keyword>
<keyword evidence="4" id="KW-1185">Reference proteome</keyword>
<dbReference type="EMBL" id="CP071462">
    <property type="protein sequence ID" value="QSW98525.1"/>
    <property type="molecule type" value="Genomic_DNA"/>
</dbReference>
<organism evidence="3 4">
    <name type="scientific">Haloterrigena alkaliphila</name>
    <dbReference type="NCBI Taxonomy" id="2816475"/>
    <lineage>
        <taxon>Archaea</taxon>
        <taxon>Methanobacteriati</taxon>
        <taxon>Methanobacteriota</taxon>
        <taxon>Stenosarchaea group</taxon>
        <taxon>Halobacteria</taxon>
        <taxon>Halobacteriales</taxon>
        <taxon>Natrialbaceae</taxon>
        <taxon>Haloterrigena</taxon>
    </lineage>
</organism>
<dbReference type="GeneID" id="63188467"/>
<name>A0A8A2VE30_9EURY</name>
<evidence type="ECO:0000313" key="4">
    <source>
        <dbReference type="Proteomes" id="UP000663203"/>
    </source>
</evidence>
<sequence>MQRREFVAGVGSVGVIASAGGILWRGLPSFGDGAPAPSGDEDGDPLEVETVDAKGSTAGTFDVRGGDDGAEATAIMFFTTGCGQCQAQIPRLAEARERLATRHGDAVRFLSVTYQSPERLPSETLREWWTDHSGEWAVGYEDGLAAAYGVVGFPVTIVVDSEGEKDWEENGVLSPRRVVGGVESVIE</sequence>
<keyword evidence="1" id="KW-1133">Transmembrane helix</keyword>
<evidence type="ECO:0000259" key="2">
    <source>
        <dbReference type="PROSITE" id="PS51352"/>
    </source>
</evidence>
<reference evidence="3 4" key="1">
    <citation type="submission" date="2021-03" db="EMBL/GenBank/DDBJ databases">
        <title>Haloterrigena longa sp. nov. and Haloterrigena limicola sp. nov., extremely halophilic archaea isolated from a salt lake.</title>
        <authorList>
            <person name="Henglin C."/>
        </authorList>
    </citation>
    <scope>NUCLEOTIDE SEQUENCE [LARGE SCALE GENOMIC DNA]</scope>
    <source>
        <strain evidence="3 4">KZCA68</strain>
    </source>
</reference>
<keyword evidence="1" id="KW-0472">Membrane</keyword>
<dbReference type="InterPro" id="IPR013766">
    <property type="entry name" value="Thioredoxin_domain"/>
</dbReference>
<dbReference type="PROSITE" id="PS51352">
    <property type="entry name" value="THIOREDOXIN_2"/>
    <property type="match status" value="1"/>
</dbReference>
<evidence type="ECO:0000313" key="3">
    <source>
        <dbReference type="EMBL" id="QSW98525.1"/>
    </source>
</evidence>
<dbReference type="AlphaFoldDB" id="A0A8A2VE30"/>
<dbReference type="InterPro" id="IPR036249">
    <property type="entry name" value="Thioredoxin-like_sf"/>
</dbReference>
<feature type="domain" description="Thioredoxin" evidence="2">
    <location>
        <begin position="28"/>
        <end position="187"/>
    </location>
</feature>
<accession>A0A8A2VE30</accession>
<feature type="transmembrane region" description="Helical" evidence="1">
    <location>
        <begin position="6"/>
        <end position="24"/>
    </location>
</feature>
<dbReference type="Proteomes" id="UP000663203">
    <property type="component" value="Chromosome"/>
</dbReference>
<dbReference type="KEGG" id="hakz:J0X25_14140"/>
<dbReference type="CDD" id="cd02966">
    <property type="entry name" value="TlpA_like_family"/>
    <property type="match status" value="1"/>
</dbReference>
<proteinExistence type="predicted"/>
<dbReference type="SUPFAM" id="SSF52833">
    <property type="entry name" value="Thioredoxin-like"/>
    <property type="match status" value="1"/>
</dbReference>
<dbReference type="RefSeq" id="WP_207288134.1">
    <property type="nucleotide sequence ID" value="NZ_CP071462.1"/>
</dbReference>
<gene>
    <name evidence="3" type="ORF">J0X25_14140</name>
</gene>
<evidence type="ECO:0000256" key="1">
    <source>
        <dbReference type="SAM" id="Phobius"/>
    </source>
</evidence>
<protein>
    <submittedName>
        <fullName evidence="3">TlpA family protein disulfide reductase</fullName>
    </submittedName>
</protein>